<organism evidence="2 3">
    <name type="scientific">Undibacterium pigrum</name>
    <dbReference type="NCBI Taxonomy" id="401470"/>
    <lineage>
        <taxon>Bacteria</taxon>
        <taxon>Pseudomonadati</taxon>
        <taxon>Pseudomonadota</taxon>
        <taxon>Betaproteobacteria</taxon>
        <taxon>Burkholderiales</taxon>
        <taxon>Oxalobacteraceae</taxon>
        <taxon>Undibacterium</taxon>
    </lineage>
</organism>
<dbReference type="GO" id="GO:0016810">
    <property type="term" value="F:hydrolase activity, acting on carbon-nitrogen (but not peptide) bonds"/>
    <property type="evidence" value="ECO:0007669"/>
    <property type="project" value="InterPro"/>
</dbReference>
<dbReference type="NCBIfam" id="NF011987">
    <property type="entry name" value="PRK15446.2-3"/>
    <property type="match status" value="1"/>
</dbReference>
<comment type="caution">
    <text evidence="2">The sequence shown here is derived from an EMBL/GenBank/DDBJ whole genome shotgun (WGS) entry which is preliminary data.</text>
</comment>
<dbReference type="InterPro" id="IPR011059">
    <property type="entry name" value="Metal-dep_hydrolase_composite"/>
</dbReference>
<keyword evidence="3" id="KW-1185">Reference proteome</keyword>
<accession>A0A318JEK1</accession>
<dbReference type="RefSeq" id="WP_110254940.1">
    <property type="nucleotide sequence ID" value="NZ_QJKB01000002.1"/>
</dbReference>
<dbReference type="Proteomes" id="UP000247792">
    <property type="component" value="Unassembled WGS sequence"/>
</dbReference>
<evidence type="ECO:0000313" key="2">
    <source>
        <dbReference type="EMBL" id="PXX45524.1"/>
    </source>
</evidence>
<dbReference type="InterPro" id="IPR006680">
    <property type="entry name" value="Amidohydro-rel"/>
</dbReference>
<dbReference type="InterPro" id="IPR032466">
    <property type="entry name" value="Metal_Hydrolase"/>
</dbReference>
<dbReference type="PIRSF" id="PIRSF038971">
    <property type="entry name" value="PhnM"/>
    <property type="match status" value="1"/>
</dbReference>
<dbReference type="InterPro" id="IPR012696">
    <property type="entry name" value="PhnM"/>
</dbReference>
<dbReference type="AlphaFoldDB" id="A0A318JEK1"/>
<evidence type="ECO:0000259" key="1">
    <source>
        <dbReference type="Pfam" id="PF01979"/>
    </source>
</evidence>
<dbReference type="OrthoDB" id="9785413at2"/>
<proteinExistence type="predicted"/>
<sequence>METHIAIQGGKYLQQDQNGHPGWSEESLYLHGLHIASAGGNHFQHNGKQQFFDATGLLILPGLVDIHGDAFERQLQPRPATSFAYDIAFADTDRQLISNGITTACHGLTFSWEGGLRGREAALATLEQVAAQKSRVHADHLIHLRFENHHLDGLHDALNWIESGLIAFFAFNEHLPSILKKSASPEKLVAYAERARCDVAGFLERLHKAQSRSPKVAQAISQLAAACRQRGIAMASHDDETRMDRERFQELGVDVSEFPKTEEALQAAKALGNHVVMGAPNVLLGGSHCGGLSASDAVRRGLCDTLASDYYYPALLHAPFRLEQEDICSLAQAWQLVSLNPARVLGLHDRGNIAAGQRADILMIEKQADGSPRLIATIAAGKLVFCAEPQRLQYQQSLELAA</sequence>
<dbReference type="SUPFAM" id="SSF51338">
    <property type="entry name" value="Composite domain of metallo-dependent hydrolases"/>
    <property type="match status" value="1"/>
</dbReference>
<reference evidence="2 3" key="1">
    <citation type="submission" date="2018-05" db="EMBL/GenBank/DDBJ databases">
        <title>Genomic Encyclopedia of Type Strains, Phase IV (KMG-IV): sequencing the most valuable type-strain genomes for metagenomic binning, comparative biology and taxonomic classification.</title>
        <authorList>
            <person name="Goeker M."/>
        </authorList>
    </citation>
    <scope>NUCLEOTIDE SEQUENCE [LARGE SCALE GENOMIC DNA]</scope>
    <source>
        <strain evidence="2 3">DSM 19792</strain>
    </source>
</reference>
<dbReference type="PANTHER" id="PTHR43135">
    <property type="entry name" value="ALPHA-D-RIBOSE 1-METHYLPHOSPHONATE 5-TRIPHOSPHATE DIPHOSPHATASE"/>
    <property type="match status" value="1"/>
</dbReference>
<dbReference type="InterPro" id="IPR051781">
    <property type="entry name" value="Metallo-dep_Hydrolase"/>
</dbReference>
<dbReference type="EMBL" id="QJKB01000002">
    <property type="protein sequence ID" value="PXX45524.1"/>
    <property type="molecule type" value="Genomic_DNA"/>
</dbReference>
<gene>
    <name evidence="2" type="ORF">DFR42_102752</name>
</gene>
<dbReference type="GO" id="GO:0019700">
    <property type="term" value="P:organic phosphonate catabolic process"/>
    <property type="evidence" value="ECO:0007669"/>
    <property type="project" value="InterPro"/>
</dbReference>
<dbReference type="SUPFAM" id="SSF51556">
    <property type="entry name" value="Metallo-dependent hydrolases"/>
    <property type="match status" value="1"/>
</dbReference>
<dbReference type="PANTHER" id="PTHR43135:SF3">
    <property type="entry name" value="ALPHA-D-RIBOSE 1-METHYLPHOSPHONATE 5-TRIPHOSPHATE DIPHOSPHATASE"/>
    <property type="match status" value="1"/>
</dbReference>
<dbReference type="Pfam" id="PF01979">
    <property type="entry name" value="Amidohydro_1"/>
    <property type="match status" value="1"/>
</dbReference>
<evidence type="ECO:0000313" key="3">
    <source>
        <dbReference type="Proteomes" id="UP000247792"/>
    </source>
</evidence>
<feature type="domain" description="Amidohydrolase-related" evidence="1">
    <location>
        <begin position="59"/>
        <end position="382"/>
    </location>
</feature>
<protein>
    <submittedName>
        <fullName evidence="2">Alpha-D-ribose 1-methylphosphonate 5-triphosphate diphosphatase</fullName>
    </submittedName>
</protein>
<name>A0A318JEK1_9BURK</name>
<dbReference type="Gene3D" id="3.20.20.140">
    <property type="entry name" value="Metal-dependent hydrolases"/>
    <property type="match status" value="2"/>
</dbReference>
<dbReference type="NCBIfam" id="NF011990">
    <property type="entry name" value="PRK15446.2-6"/>
    <property type="match status" value="1"/>
</dbReference>
<dbReference type="Gene3D" id="2.30.40.10">
    <property type="entry name" value="Urease, subunit C, domain 1"/>
    <property type="match status" value="2"/>
</dbReference>